<dbReference type="Ensembl" id="ENSPSIT00000020250.1">
    <property type="protein sequence ID" value="ENSPSIP00000020155.1"/>
    <property type="gene ID" value="ENSPSIG00000017863.1"/>
</dbReference>
<dbReference type="EMBL" id="AGCU01018365">
    <property type="status" value="NOT_ANNOTATED_CDS"/>
    <property type="molecule type" value="Genomic_DNA"/>
</dbReference>
<name>K7GIP4_PELSI</name>
<dbReference type="Pfam" id="PF06021">
    <property type="entry name" value="Gly_acyl_tr_N"/>
    <property type="match status" value="1"/>
</dbReference>
<dbReference type="GeneID" id="102462312"/>
<dbReference type="Proteomes" id="UP000007267">
    <property type="component" value="Unassembled WGS sequence"/>
</dbReference>
<keyword evidence="1 3" id="KW-0808">Transferase</keyword>
<dbReference type="EC" id="2.3.1.-" evidence="3"/>
<dbReference type="AlphaFoldDB" id="K7GIP4"/>
<dbReference type="PANTHER" id="PTHR15298:SF1">
    <property type="entry name" value="GLYCINE N-ACYLTRANSFERASE-LIKE PROTEIN"/>
    <property type="match status" value="1"/>
</dbReference>
<dbReference type="Pfam" id="PF08444">
    <property type="entry name" value="Gly_acyl_tr_C"/>
    <property type="match status" value="1"/>
</dbReference>
<keyword evidence="2 3" id="KW-0012">Acyltransferase</keyword>
<dbReference type="EMBL" id="AGCU01018364">
    <property type="status" value="NOT_ANNOTATED_CDS"/>
    <property type="molecule type" value="Genomic_DNA"/>
</dbReference>
<dbReference type="eggNOG" id="ENOG502QVT5">
    <property type="taxonomic scope" value="Eukaryota"/>
</dbReference>
<dbReference type="EMBL" id="AGCU01018363">
    <property type="status" value="NOT_ANNOTATED_CDS"/>
    <property type="molecule type" value="Genomic_DNA"/>
</dbReference>
<dbReference type="PROSITE" id="PS51186">
    <property type="entry name" value="GNAT"/>
    <property type="match status" value="1"/>
</dbReference>
<dbReference type="HOGENOM" id="CLU_060336_0_0_1"/>
<dbReference type="InterPro" id="IPR013652">
    <property type="entry name" value="Glycine_N-acyltransferase_C"/>
</dbReference>
<dbReference type="PANTHER" id="PTHR15298">
    <property type="entry name" value="L-COA N-ACYLTRANSFERASE-RELATED"/>
    <property type="match status" value="1"/>
</dbReference>
<dbReference type="GeneTree" id="ENSGT00950000183133"/>
<feature type="domain" description="N-acetyltransferase" evidence="4">
    <location>
        <begin position="149"/>
        <end position="285"/>
    </location>
</feature>
<dbReference type="OrthoDB" id="61870at2759"/>
<dbReference type="SUPFAM" id="SSF55729">
    <property type="entry name" value="Acyl-CoA N-acyltransferases (Nat)"/>
    <property type="match status" value="1"/>
</dbReference>
<dbReference type="RefSeq" id="XP_006113021.1">
    <property type="nucleotide sequence ID" value="XM_006112959.4"/>
</dbReference>
<dbReference type="Gene3D" id="3.40.630.30">
    <property type="match status" value="1"/>
</dbReference>
<protein>
    <recommendedName>
        <fullName evidence="3">Glycine N-acyltransferase-like protein</fullName>
        <ecNumber evidence="3">2.3.1.-</ecNumber>
    </recommendedName>
</protein>
<reference evidence="6" key="2">
    <citation type="journal article" date="2013" name="Nat. Genet.">
        <title>The draft genomes of soft-shell turtle and green sea turtle yield insights into the development and evolution of the turtle-specific body plan.</title>
        <authorList>
            <person name="Wang Z."/>
            <person name="Pascual-Anaya J."/>
            <person name="Zadissa A."/>
            <person name="Li W."/>
            <person name="Niimura Y."/>
            <person name="Huang Z."/>
            <person name="Li C."/>
            <person name="White S."/>
            <person name="Xiong Z."/>
            <person name="Fang D."/>
            <person name="Wang B."/>
            <person name="Ming Y."/>
            <person name="Chen Y."/>
            <person name="Zheng Y."/>
            <person name="Kuraku S."/>
            <person name="Pignatelli M."/>
            <person name="Herrero J."/>
            <person name="Beal K."/>
            <person name="Nozawa M."/>
            <person name="Li Q."/>
            <person name="Wang J."/>
            <person name="Zhang H."/>
            <person name="Yu L."/>
            <person name="Shigenobu S."/>
            <person name="Wang J."/>
            <person name="Liu J."/>
            <person name="Flicek P."/>
            <person name="Searle S."/>
            <person name="Wang J."/>
            <person name="Kuratani S."/>
            <person name="Yin Y."/>
            <person name="Aken B."/>
            <person name="Zhang G."/>
            <person name="Irie N."/>
        </authorList>
    </citation>
    <scope>NUCLEOTIDE SEQUENCE [LARGE SCALE GENOMIC DNA]</scope>
    <source>
        <strain evidence="6">Daiwa-1</strain>
    </source>
</reference>
<dbReference type="InterPro" id="IPR010313">
    <property type="entry name" value="Glycine_N-acyltransferase"/>
</dbReference>
<reference evidence="6" key="1">
    <citation type="submission" date="2011-10" db="EMBL/GenBank/DDBJ databases">
        <authorList>
            <consortium name="Soft-shell Turtle Genome Consortium"/>
        </authorList>
    </citation>
    <scope>NUCLEOTIDE SEQUENCE [LARGE SCALE GENOMIC DNA]</scope>
    <source>
        <strain evidence="6">Daiwa-1</strain>
    </source>
</reference>
<evidence type="ECO:0000256" key="2">
    <source>
        <dbReference type="ARBA" id="ARBA00023315"/>
    </source>
</evidence>
<evidence type="ECO:0000256" key="3">
    <source>
        <dbReference type="RuleBase" id="RU368002"/>
    </source>
</evidence>
<evidence type="ECO:0000259" key="4">
    <source>
        <dbReference type="PROSITE" id="PS51186"/>
    </source>
</evidence>
<dbReference type="OMA" id="HMEPHFY"/>
<dbReference type="KEGG" id="pss:102462312"/>
<organism evidence="5 6">
    <name type="scientific">Pelodiscus sinensis</name>
    <name type="common">Chinese softshell turtle</name>
    <name type="synonym">Trionyx sinensis</name>
    <dbReference type="NCBI Taxonomy" id="13735"/>
    <lineage>
        <taxon>Eukaryota</taxon>
        <taxon>Metazoa</taxon>
        <taxon>Chordata</taxon>
        <taxon>Craniata</taxon>
        <taxon>Vertebrata</taxon>
        <taxon>Euteleostomi</taxon>
        <taxon>Archelosauria</taxon>
        <taxon>Testudinata</taxon>
        <taxon>Testudines</taxon>
        <taxon>Cryptodira</taxon>
        <taxon>Trionychia</taxon>
        <taxon>Trionychidae</taxon>
        <taxon>Pelodiscus</taxon>
    </lineage>
</organism>
<accession>K7GIP4</accession>
<proteinExistence type="inferred from homology"/>
<dbReference type="GO" id="GO:0047961">
    <property type="term" value="F:glycine N-acyltransferase activity"/>
    <property type="evidence" value="ECO:0007669"/>
    <property type="project" value="InterPro"/>
</dbReference>
<reference evidence="5" key="4">
    <citation type="submission" date="2025-09" db="UniProtKB">
        <authorList>
            <consortium name="Ensembl"/>
        </authorList>
    </citation>
    <scope>IDENTIFICATION</scope>
</reference>
<evidence type="ECO:0000313" key="5">
    <source>
        <dbReference type="Ensembl" id="ENSPSIP00000020155.1"/>
    </source>
</evidence>
<dbReference type="InterPro" id="IPR015938">
    <property type="entry name" value="Glycine_N-acyltransferase_N"/>
</dbReference>
<reference evidence="5" key="3">
    <citation type="submission" date="2025-08" db="UniProtKB">
        <authorList>
            <consortium name="Ensembl"/>
        </authorList>
    </citation>
    <scope>IDENTIFICATION</scope>
</reference>
<dbReference type="InterPro" id="IPR016181">
    <property type="entry name" value="Acyl_CoA_acyltransferase"/>
</dbReference>
<dbReference type="GO" id="GO:0005739">
    <property type="term" value="C:mitochondrion"/>
    <property type="evidence" value="ECO:0007669"/>
    <property type="project" value="InterPro"/>
</dbReference>
<comment type="similarity">
    <text evidence="3">Belongs to the glycine N-acyltransferase family.</text>
</comment>
<evidence type="ECO:0000313" key="6">
    <source>
        <dbReference type="Proteomes" id="UP000007267"/>
    </source>
</evidence>
<keyword evidence="6" id="KW-1185">Reference proteome</keyword>
<evidence type="ECO:0000256" key="1">
    <source>
        <dbReference type="ARBA" id="ARBA00022679"/>
    </source>
</evidence>
<dbReference type="InterPro" id="IPR000182">
    <property type="entry name" value="GNAT_dom"/>
</dbReference>
<sequence length="295" mass="33648">MLLLNCSSKLHQLEVTLRRRLPETLQVYGAVRTINRGNPVAQEVLVDSWPDFKAILTGPRKEQVALDSSDFYTSMYAGYYRDLGAYRELLSRAVNWDHAFCIHGLRDGLYEASRDIAKDKGVKLEVFRYFAYFHPDPSSIPEIRLDPNMRLSTLDVSHLDVMNENWPYGGNKYSRRFMDSLIRHFPNFCLLDSAGQLVSWSISDTYGAMGRSVTVPQHRGRGYNGVLNNVLAKRLHALGYPSYGHVAVDNYTMQRLQERQGFHRQPNLCHFILHNAALYRTPTLTPKPGPATTPA</sequence>